<dbReference type="AlphaFoldDB" id="A0AA47JMN3"/>
<sequence length="406" mass="46327">MHITVSSSDKNVDSEHHTFEQPSLLLKNRIKSPEAQSKLKILRLSDSVLNCHCVSPPATMYLRKRGDYIFMVNHYEHGQHLKNCPLYSDIKGCREAVDRDISPESEESDFNTFIYHRAFPSTGTDSTNPKSTSTRTPSVRHGESKLERLYYHLLTDTLSNWHFSGKSMSAEQHLFKLKSSANKILFGSSTLDKYIFIGPTGLRYAFSKLYRKIGAGWKGPGRPQAFCMFITNTIELKEHSLVIDDTCLSFTRLVSPLAKSALKEVEGPYFVLATLCQMHSERIKLHTVYIQPIVSLTNQVPITSSFERRVFTALISKIDNGSKRYSIQKILTTQMQRNTSDYSTPSFILQLKNNHGKVIYRSMVQIDDSIYNLDRFSRSPISLWRVNHSMTISPDEPVDIATEKIL</sequence>
<evidence type="ECO:0008006" key="4">
    <source>
        <dbReference type="Google" id="ProtNLM"/>
    </source>
</evidence>
<geneLocation type="plasmid" evidence="2 3">
    <name>pHLA</name>
</geneLocation>
<organism evidence="2 3">
    <name type="scientific">Vibrio parahaemolyticus</name>
    <dbReference type="NCBI Taxonomy" id="670"/>
    <lineage>
        <taxon>Bacteria</taxon>
        <taxon>Pseudomonadati</taxon>
        <taxon>Pseudomonadota</taxon>
        <taxon>Gammaproteobacteria</taxon>
        <taxon>Vibrionales</taxon>
        <taxon>Vibrionaceae</taxon>
        <taxon>Vibrio</taxon>
    </lineage>
</organism>
<proteinExistence type="predicted"/>
<dbReference type="Proteomes" id="UP001156560">
    <property type="component" value="Plasmid pHLA"/>
</dbReference>
<keyword evidence="2" id="KW-0614">Plasmid</keyword>
<feature type="compositionally biased region" description="Polar residues" evidence="1">
    <location>
        <begin position="121"/>
        <end position="137"/>
    </location>
</feature>
<gene>
    <name evidence="2" type="ORF">O1Q84_26480</name>
</gene>
<dbReference type="EMBL" id="CP114196">
    <property type="protein sequence ID" value="WAT93667.1"/>
    <property type="molecule type" value="Genomic_DNA"/>
</dbReference>
<accession>A0AA47JMN3</accession>
<protein>
    <recommendedName>
        <fullName evidence="4">DUF1173 domain-containing protein</fullName>
    </recommendedName>
</protein>
<feature type="region of interest" description="Disordered" evidence="1">
    <location>
        <begin position="120"/>
        <end position="139"/>
    </location>
</feature>
<evidence type="ECO:0000256" key="1">
    <source>
        <dbReference type="SAM" id="MobiDB-lite"/>
    </source>
</evidence>
<reference evidence="2" key="1">
    <citation type="submission" date="2022-12" db="EMBL/GenBank/DDBJ databases">
        <title>Vibrio parahaemolyticus become highly virulent by producing novel Tc toxins.</title>
        <authorList>
            <person name="Yang F."/>
            <person name="You Y."/>
            <person name="Lai Q."/>
            <person name="Xu L."/>
            <person name="Li F."/>
        </authorList>
    </citation>
    <scope>NUCLEOTIDE SEQUENCE</scope>
    <source>
        <strain evidence="2">Vp-HL-202005</strain>
        <plasmid evidence="2">pHLA</plasmid>
    </source>
</reference>
<name>A0AA47JMN3_VIBPH</name>
<evidence type="ECO:0000313" key="2">
    <source>
        <dbReference type="EMBL" id="WAT93667.1"/>
    </source>
</evidence>
<dbReference type="RefSeq" id="WP_269169638.1">
    <property type="nucleotide sequence ID" value="NZ_CP114196.1"/>
</dbReference>
<evidence type="ECO:0000313" key="3">
    <source>
        <dbReference type="Proteomes" id="UP001156560"/>
    </source>
</evidence>